<keyword evidence="2" id="KW-1185">Reference proteome</keyword>
<proteinExistence type="predicted"/>
<dbReference type="Proteomes" id="UP000204225">
    <property type="component" value="Segment"/>
</dbReference>
<protein>
    <submittedName>
        <fullName evidence="1">Uncharacterized protein</fullName>
    </submittedName>
</protein>
<sequence>MRIYIYKMHELEEVKPEVDAEIVDAVEDVEPAGDGEAADAMVGGKKRRNKSAKKRKGGAKKAAKKSAKKAVKKVAKKSAKKVAKKSAKKTKKAPSKWIMHVKSFAKSRNIKFGDAMKHPDCKKTYKSM</sequence>
<evidence type="ECO:0000313" key="2">
    <source>
        <dbReference type="Proteomes" id="UP000204225"/>
    </source>
</evidence>
<accession>A0AC59EWY4</accession>
<dbReference type="EMBL" id="KC662249">
    <property type="protein sequence ID" value="AGM15456.1"/>
    <property type="molecule type" value="Genomic_DNA"/>
</dbReference>
<reference evidence="1 2" key="1">
    <citation type="journal article" date="2013" name="Proc. Natl. Acad. Sci. U.S.A.">
        <title>Genome of Phaeocystis globosa virus PgV-16T highlights the common ancestry of the largest known DNA viruses infecting eukaryotes.</title>
        <authorList>
            <person name="Santini S."/>
            <person name="Jeudy S."/>
            <person name="Bartoli J."/>
            <person name="Poirot O."/>
            <person name="Lescot M."/>
            <person name="Abergel C."/>
            <person name="Barbe V."/>
            <person name="Wommack K.E."/>
            <person name="Noordeloos A.A."/>
            <person name="Brussaard C.P."/>
            <person name="Claverie J.M."/>
        </authorList>
    </citation>
    <scope>NUCLEOTIDE SEQUENCE [LARGE SCALE GENOMIC DNA]</scope>
    <source>
        <strain evidence="1 2">16T</strain>
    </source>
</reference>
<gene>
    <name evidence="1" type="ORF">PGCG_00144</name>
</gene>
<name>A0AC59EWY4_9VIRU</name>
<evidence type="ECO:0000313" key="1">
    <source>
        <dbReference type="EMBL" id="AGM15456.1"/>
    </source>
</evidence>
<organism evidence="1 2">
    <name type="scientific">Phaeocystis globosa virus PgV-16T</name>
    <dbReference type="NCBI Taxonomy" id="3071227"/>
    <lineage>
        <taxon>Viruses</taxon>
        <taxon>Varidnaviria</taxon>
        <taxon>Bamfordvirae</taxon>
        <taxon>Nucleocytoviricota</taxon>
        <taxon>Megaviricetes</taxon>
        <taxon>Imitervirales</taxon>
        <taxon>Mesomimiviridae</taxon>
        <taxon>Tethysvirus</taxon>
        <taxon>Tethysvirus hollandense</taxon>
    </lineage>
</organism>